<dbReference type="EMBL" id="JRTT01000028">
    <property type="protein sequence ID" value="KHD75392.1"/>
    <property type="molecule type" value="Genomic_DNA"/>
</dbReference>
<name>A0A0A6X5K2_ACTUT</name>
<feature type="region of interest" description="Disordered" evidence="1">
    <location>
        <begin position="1004"/>
        <end position="1031"/>
    </location>
</feature>
<comment type="caution">
    <text evidence="2">The sequence shown here is derived from an EMBL/GenBank/DDBJ whole genome shotgun (WGS) entry which is preliminary data.</text>
</comment>
<evidence type="ECO:0000313" key="3">
    <source>
        <dbReference type="Proteomes" id="UP000054537"/>
    </source>
</evidence>
<gene>
    <name evidence="2" type="ORF">MB27_23490</name>
</gene>
<dbReference type="eggNOG" id="COG1196">
    <property type="taxonomic scope" value="Bacteria"/>
</dbReference>
<proteinExistence type="predicted"/>
<protein>
    <recommendedName>
        <fullName evidence="4">TIGR02680 family protein</fullName>
    </recommendedName>
</protein>
<dbReference type="STRING" id="1869.MB27_23490"/>
<sequence>MTHPDSPVGPAVSDRELAAWRDAVSHAGLPVPTRTRWQASRAGLVNLWEFDVSEYWFADGRAQFVGANQSGKSTLMALTTLTMLAGALDRQYIDTFGQSDKSFRYYVEPTDDPRDRRETTAQTNRGWAWVEFARLGEGGEPEYFTALLYAQAKRGVSHMPPTWIICRGKARVRDGIDLAVGRAAVEPRDLHGIDGLTVMDSGRRYADRIATELFGFTDTDRYATVLEMLKTLRTPHLGQRLDPDWFTAQIRAALPPVARTEVEELAAGWQQLEQLSHDRNDAEAARDAVALYLGKSWRPWVDALLRARADALLDADAAVTAAEDAVCSADAALDQAQDDLRVETDRTEVLEEQARHAQAALTQLLRSDAYRDADGRTRNAERLRREAEDAERQRDTAGQRLDRLRADHDRAESLHREATGQLGQARTAVDQAAGHAAAAVVAAGLGDEAPQWVAARDVDRIDAAVTDRRSRIGALRRLLRETGDKDAAWRNADRFAEQARTEWQSRVAAARAAQTRMSDALQEVSDRIERWAAELHDDAPDAGLRDRWVQDVTAQSSAARPRPVLRTLVARQWLDPTVVPLTETVAELRAAAGIAEQRAAEADQEATRLEQAGDPQPPAPYGWTRRERPAFPGPDGAPLWRLLDPVDGLGADVLATVEAALTAAGLLHAWVTSDGMWAAGRDGDDTVLSAFTAVRDETDGTAFTAGRPGADPTAFAGGRAGADSTTAVTGSTLAAVLQPAEDAGSLTGMVTGLLARIGYSAVGAALTGESSVAADGRWRMTGLAGRAARAEHGAELIGTAARTHARRRRIDALRQEALRQRQEAATRLAEAAAVNTRVARLRNSADTCPDDTAVVTAANGHHTAVAERDRAHLAHAQAQDDAAKAKRAADEATTAAAGYAAEHRLPAGHDRLDAVGTAVDTAARAGTDLRLALRELDTATRAVAGTAAGVDAAAAAVDEADEAGREAAETAARLRIEAAEAADSIDRDDRAQLDRAAQLEKDISDAAGAASGSRRRGLRLAADASTARNLTETRRRAAAAAVAHRDAAVADWWVPVDAGLATARDLPEPAGRGLAAALAQAHVAVAALRPPGWPDTAEEKARRVAAAQHRAFTNPRFELQAKLEASGGRSVIAVDADDVTPLPAIMLVVDASGTQLTPPAAVEHLLELVTQLSASHDEKLHQMYTELLSSTFINHLADRMTRVVDLLKAVNTVLDRHPTGVNKTKLRLIRRPAEGQRHGYHILEALEKGTIDSADSQEQMRLFLADRLREAQESGLVGTDDWVEHLSRLLDYRAWFDIVPEFRIGDSKWRPLTRQVHSVDSGGGKVVTLLQPLLATLVTLFAESPDAPRPLWLDEAFTGVDTPNRSTMLRMMVDFDFDFLLAGPSALVTAAQVPAAAIWTVSRAPAPVPGVDLSLMLWTGQAIEYVPVGDIATATLTPPRPADDTPDLFSSVDDPGTPSGDPR</sequence>
<evidence type="ECO:0000256" key="1">
    <source>
        <dbReference type="SAM" id="MobiDB-lite"/>
    </source>
</evidence>
<dbReference type="OrthoDB" id="8527901at2"/>
<dbReference type="RefSeq" id="WP_043527664.1">
    <property type="nucleotide sequence ID" value="NZ_BOMZ01000091.1"/>
</dbReference>
<dbReference type="Pfam" id="PF13558">
    <property type="entry name" value="SbcC_Walker_B"/>
    <property type="match status" value="1"/>
</dbReference>
<keyword evidence="3" id="KW-1185">Reference proteome</keyword>
<reference evidence="2 3" key="1">
    <citation type="submission" date="2014-10" db="EMBL/GenBank/DDBJ databases">
        <title>Draft genome sequence of Actinoplanes utahensis NRRL 12052.</title>
        <authorList>
            <person name="Velasco-Bucheli B."/>
            <person name="del Cerro C."/>
            <person name="Hormigo D."/>
            <person name="Garcia J.L."/>
            <person name="Acebal C."/>
            <person name="Arroyo M."/>
            <person name="de la Mata I."/>
        </authorList>
    </citation>
    <scope>NUCLEOTIDE SEQUENCE [LARGE SCALE GENOMIC DNA]</scope>
    <source>
        <strain evidence="2 3">NRRL 12052</strain>
    </source>
</reference>
<feature type="region of interest" description="Disordered" evidence="1">
    <location>
        <begin position="1436"/>
        <end position="1463"/>
    </location>
</feature>
<accession>A0A0A6X5K2</accession>
<evidence type="ECO:0008006" key="4">
    <source>
        <dbReference type="Google" id="ProtNLM"/>
    </source>
</evidence>
<evidence type="ECO:0000313" key="2">
    <source>
        <dbReference type="EMBL" id="KHD75392.1"/>
    </source>
</evidence>
<feature type="compositionally biased region" description="Basic and acidic residues" evidence="1">
    <location>
        <begin position="599"/>
        <end position="608"/>
    </location>
</feature>
<organism evidence="2 3">
    <name type="scientific">Actinoplanes utahensis</name>
    <dbReference type="NCBI Taxonomy" id="1869"/>
    <lineage>
        <taxon>Bacteria</taxon>
        <taxon>Bacillati</taxon>
        <taxon>Actinomycetota</taxon>
        <taxon>Actinomycetes</taxon>
        <taxon>Micromonosporales</taxon>
        <taxon>Micromonosporaceae</taxon>
        <taxon>Actinoplanes</taxon>
    </lineage>
</organism>
<feature type="region of interest" description="Disordered" evidence="1">
    <location>
        <begin position="375"/>
        <end position="405"/>
    </location>
</feature>
<dbReference type="Proteomes" id="UP000054537">
    <property type="component" value="Unassembled WGS sequence"/>
</dbReference>
<feature type="region of interest" description="Disordered" evidence="1">
    <location>
        <begin position="599"/>
        <end position="622"/>
    </location>
</feature>